<dbReference type="KEGG" id="poz:I0K15_03840"/>
<dbReference type="Pfam" id="PF00557">
    <property type="entry name" value="Peptidase_M24"/>
    <property type="match status" value="1"/>
</dbReference>
<dbReference type="InterPro" id="IPR029149">
    <property type="entry name" value="Creatin/AminoP/Spt16_N"/>
</dbReference>
<reference evidence="3 4" key="1">
    <citation type="submission" date="2020-11" db="EMBL/GenBank/DDBJ databases">
        <title>Description of Pontivivens ytuae sp. nov. isolated from deep sea sediment of Mariana Trench.</title>
        <authorList>
            <person name="Wang Z."/>
            <person name="Sun Q.-L."/>
            <person name="Xu X.-D."/>
            <person name="Tang Y.-Z."/>
            <person name="Zhang J."/>
        </authorList>
    </citation>
    <scope>NUCLEOTIDE SEQUENCE [LARGE SCALE GENOMIC DNA]</scope>
    <source>
        <strain evidence="3 4">MT2928</strain>
    </source>
</reference>
<evidence type="ECO:0000259" key="1">
    <source>
        <dbReference type="Pfam" id="PF00557"/>
    </source>
</evidence>
<dbReference type="Proteomes" id="UP000594800">
    <property type="component" value="Chromosome"/>
</dbReference>
<name>A0A7S9LVU6_9RHOB</name>
<dbReference type="InterPro" id="IPR050659">
    <property type="entry name" value="Peptidase_M24B"/>
</dbReference>
<dbReference type="Gene3D" id="3.40.350.10">
    <property type="entry name" value="Creatinase/prolidase N-terminal domain"/>
    <property type="match status" value="1"/>
</dbReference>
<dbReference type="InterPro" id="IPR000994">
    <property type="entry name" value="Pept_M24"/>
</dbReference>
<feature type="domain" description="Creatinase N-terminal" evidence="2">
    <location>
        <begin position="1"/>
        <end position="125"/>
    </location>
</feature>
<accession>A0A7S9LVU6</accession>
<dbReference type="EMBL" id="CP064942">
    <property type="protein sequence ID" value="QPH56098.1"/>
    <property type="molecule type" value="Genomic_DNA"/>
</dbReference>
<dbReference type="AlphaFoldDB" id="A0A7S9LVU6"/>
<feature type="domain" description="Peptidase M24" evidence="1">
    <location>
        <begin position="132"/>
        <end position="340"/>
    </location>
</feature>
<dbReference type="GO" id="GO:0004177">
    <property type="term" value="F:aminopeptidase activity"/>
    <property type="evidence" value="ECO:0007669"/>
    <property type="project" value="UniProtKB-KW"/>
</dbReference>
<dbReference type="SUPFAM" id="SSF55920">
    <property type="entry name" value="Creatinase/aminopeptidase"/>
    <property type="match status" value="1"/>
</dbReference>
<dbReference type="InterPro" id="IPR036005">
    <property type="entry name" value="Creatinase/aminopeptidase-like"/>
</dbReference>
<protein>
    <submittedName>
        <fullName evidence="3">Aminopeptidase P family protein</fullName>
    </submittedName>
</protein>
<dbReference type="SUPFAM" id="SSF53092">
    <property type="entry name" value="Creatinase/prolidase N-terminal domain"/>
    <property type="match status" value="1"/>
</dbReference>
<evidence type="ECO:0000313" key="4">
    <source>
        <dbReference type="Proteomes" id="UP000594800"/>
    </source>
</evidence>
<keyword evidence="3" id="KW-0378">Hydrolase</keyword>
<keyword evidence="3" id="KW-0031">Aminopeptidase</keyword>
<organism evidence="3 4">
    <name type="scientific">Pontivivens ytuae</name>
    <dbReference type="NCBI Taxonomy" id="2789856"/>
    <lineage>
        <taxon>Bacteria</taxon>
        <taxon>Pseudomonadati</taxon>
        <taxon>Pseudomonadota</taxon>
        <taxon>Alphaproteobacteria</taxon>
        <taxon>Rhodobacterales</taxon>
        <taxon>Paracoccaceae</taxon>
        <taxon>Pontivivens</taxon>
    </lineage>
</organism>
<keyword evidence="3" id="KW-0645">Protease</keyword>
<dbReference type="CDD" id="cd01066">
    <property type="entry name" value="APP_MetAP"/>
    <property type="match status" value="1"/>
</dbReference>
<gene>
    <name evidence="3" type="ORF">I0K15_03840</name>
</gene>
<dbReference type="Pfam" id="PF01321">
    <property type="entry name" value="Creatinase_N"/>
    <property type="match status" value="1"/>
</dbReference>
<evidence type="ECO:0000259" key="2">
    <source>
        <dbReference type="Pfam" id="PF01321"/>
    </source>
</evidence>
<sequence length="357" mass="39163">MARRGLDAVLLFAPESHYWLTGFDTFGFCFFQCLIVTEEGTHLLTRSADLRQAQETSDIEDIRVWTDGKDDPVERLADWLTELGPKRIGLESDTHGLTFTNGRRLTARLPDLIDTPDIVHPLRLVKSEAEIACIRRAAELGDAAYEAALPMMRPGGDEGVILAAMQAAVFAEGGDFSGNPPIIGSGERALLCRYASGRRQLDRQDQLTLEWARVWRQYHAALMRTVVIGQPTDRHIALHAAAREALEACEAHLTPGTEMREVFAAHADTLDAHGLAAHRLNACGYSLGARYAPSWMEPQMFHAGADTVIGPGMVFFLHMILMESETGTAMTLGRTSLVTETGAEPLSRLSLELPVSA</sequence>
<keyword evidence="4" id="KW-1185">Reference proteome</keyword>
<dbReference type="InterPro" id="IPR000587">
    <property type="entry name" value="Creatinase_N"/>
</dbReference>
<evidence type="ECO:0000313" key="3">
    <source>
        <dbReference type="EMBL" id="QPH56098.1"/>
    </source>
</evidence>
<dbReference type="Gene3D" id="3.90.230.10">
    <property type="entry name" value="Creatinase/methionine aminopeptidase superfamily"/>
    <property type="match status" value="1"/>
</dbReference>
<dbReference type="PANTHER" id="PTHR46112">
    <property type="entry name" value="AMINOPEPTIDASE"/>
    <property type="match status" value="1"/>
</dbReference>
<proteinExistence type="predicted"/>
<dbReference type="PANTHER" id="PTHR46112:SF2">
    <property type="entry name" value="XAA-PRO AMINOPEPTIDASE P-RELATED"/>
    <property type="match status" value="1"/>
</dbReference>